<dbReference type="InterPro" id="IPR002938">
    <property type="entry name" value="FAD-bd"/>
</dbReference>
<dbReference type="SUPFAM" id="SSF51905">
    <property type="entry name" value="FAD/NAD(P)-binding domain"/>
    <property type="match status" value="1"/>
</dbReference>
<gene>
    <name evidence="5" type="ORF">yc1106_07690</name>
</gene>
<dbReference type="EMBL" id="CP089279">
    <property type="protein sequence ID" value="USP80416.1"/>
    <property type="molecule type" value="Genomic_DNA"/>
</dbReference>
<keyword evidence="1" id="KW-0285">Flavoprotein</keyword>
<dbReference type="GO" id="GO:0071949">
    <property type="term" value="F:FAD binding"/>
    <property type="evidence" value="ECO:0007669"/>
    <property type="project" value="InterPro"/>
</dbReference>
<protein>
    <submittedName>
        <fullName evidence="5">Monooxygenase FAD-binding protein</fullName>
    </submittedName>
</protein>
<evidence type="ECO:0000313" key="6">
    <source>
        <dbReference type="Proteomes" id="UP001056012"/>
    </source>
</evidence>
<dbReference type="Proteomes" id="UP001056012">
    <property type="component" value="Chromosome 6"/>
</dbReference>
<evidence type="ECO:0000256" key="2">
    <source>
        <dbReference type="ARBA" id="ARBA00022827"/>
    </source>
</evidence>
<keyword evidence="3" id="KW-0560">Oxidoreductase</keyword>
<evidence type="ECO:0000313" key="5">
    <source>
        <dbReference type="EMBL" id="USP80416.1"/>
    </source>
</evidence>
<name>A0A9Q8ZE24_CURCL</name>
<keyword evidence="5" id="KW-0503">Monooxygenase</keyword>
<dbReference type="GO" id="GO:0016709">
    <property type="term" value="F:oxidoreductase activity, acting on paired donors, with incorporation or reduction of molecular oxygen, NAD(P)H as one donor, and incorporation of one atom of oxygen"/>
    <property type="evidence" value="ECO:0007669"/>
    <property type="project" value="UniProtKB-ARBA"/>
</dbReference>
<feature type="domain" description="FAD-binding" evidence="4">
    <location>
        <begin position="1"/>
        <end position="320"/>
    </location>
</feature>
<dbReference type="PANTHER" id="PTHR43004">
    <property type="entry name" value="TRK SYSTEM POTASSIUM UPTAKE PROTEIN"/>
    <property type="match status" value="1"/>
</dbReference>
<sequence length="532" mass="59965">MEIFRVMGIEHEVYRQAAPSDRAGRTAWYTGFGKEGREIISRDAWGGGKYAEEYAGFSATKYSILPQIRLEPILRRRAEELNPGMVVFNTEVLDVQEQGDGVNVQVKSRETGKEDVHRARYVFISDGGRMFTKKLAIEWKGERDMMEMVTAHFASPLHLQHPDPRNFITWFSNPNMGGGTRTGYLYQIGPWPVGNLEDQEWVFACARTEEDPANFDDISMLKRLRKTLGIPDLPVRMLSFSHWKVNAIYAERWRCGRIFLLGDAAHKIPPWGALGMNTGIQDVQNLVWKIEFALRDEAGYDRLLDTYETERLEVGRRVGQTSANNMRSHSDVMDQALGMSATKSPEENRNAIAPFFDPNHPDHERMQAAVGRAQKILDSEFKAPGSEVGWFYPSVDMANEGGVDHGGQRLPDGSLNTEFYFPSTIPGHHLPHCELEKDGNKIPILDLVPLRALALFHEGAATPELTDERVRLVHIGPGGYDDTSGNWRKVCGVSTSGGVLVRPDGIVAWRGDLKSFSRATWRALLDRILHFQ</sequence>
<dbReference type="Pfam" id="PF21274">
    <property type="entry name" value="Rng_hyd_C"/>
    <property type="match status" value="1"/>
</dbReference>
<organism evidence="5 6">
    <name type="scientific">Curvularia clavata</name>
    <dbReference type="NCBI Taxonomy" id="95742"/>
    <lineage>
        <taxon>Eukaryota</taxon>
        <taxon>Fungi</taxon>
        <taxon>Dikarya</taxon>
        <taxon>Ascomycota</taxon>
        <taxon>Pezizomycotina</taxon>
        <taxon>Dothideomycetes</taxon>
        <taxon>Pleosporomycetidae</taxon>
        <taxon>Pleosporales</taxon>
        <taxon>Pleosporineae</taxon>
        <taxon>Pleosporaceae</taxon>
        <taxon>Curvularia</taxon>
    </lineage>
</organism>
<dbReference type="PRINTS" id="PR00420">
    <property type="entry name" value="RNGMNOXGNASE"/>
</dbReference>
<dbReference type="AlphaFoldDB" id="A0A9Q8ZE24"/>
<dbReference type="OrthoDB" id="2096480at2759"/>
<dbReference type="Gene3D" id="3.40.30.120">
    <property type="match status" value="1"/>
</dbReference>
<evidence type="ECO:0000256" key="3">
    <source>
        <dbReference type="ARBA" id="ARBA00023002"/>
    </source>
</evidence>
<dbReference type="Pfam" id="PF01494">
    <property type="entry name" value="FAD_binding_3"/>
    <property type="match status" value="1"/>
</dbReference>
<dbReference type="PANTHER" id="PTHR43004:SF8">
    <property type="entry name" value="FAD-BINDING DOMAIN-CONTAINING PROTEIN-RELATED"/>
    <property type="match status" value="1"/>
</dbReference>
<evidence type="ECO:0000259" key="4">
    <source>
        <dbReference type="Pfam" id="PF01494"/>
    </source>
</evidence>
<proteinExistence type="predicted"/>
<dbReference type="InterPro" id="IPR036188">
    <property type="entry name" value="FAD/NAD-bd_sf"/>
</dbReference>
<accession>A0A9Q8ZE24</accession>
<evidence type="ECO:0000256" key="1">
    <source>
        <dbReference type="ARBA" id="ARBA00022630"/>
    </source>
</evidence>
<dbReference type="InterPro" id="IPR050641">
    <property type="entry name" value="RIFMO-like"/>
</dbReference>
<reference evidence="5" key="1">
    <citation type="submission" date="2021-12" db="EMBL/GenBank/DDBJ databases">
        <title>Curvularia clavata genome.</title>
        <authorList>
            <person name="Cao Y."/>
        </authorList>
    </citation>
    <scope>NUCLEOTIDE SEQUENCE</scope>
    <source>
        <strain evidence="5">Yc1106</strain>
    </source>
</reference>
<dbReference type="Gene3D" id="3.30.9.10">
    <property type="entry name" value="D-Amino Acid Oxidase, subunit A, domain 2"/>
    <property type="match status" value="1"/>
</dbReference>
<keyword evidence="6" id="KW-1185">Reference proteome</keyword>
<dbReference type="VEuPathDB" id="FungiDB:yc1106_07690"/>
<keyword evidence="2" id="KW-0274">FAD</keyword>
<dbReference type="Gene3D" id="3.50.50.60">
    <property type="entry name" value="FAD/NAD(P)-binding domain"/>
    <property type="match status" value="1"/>
</dbReference>